<dbReference type="Pfam" id="PF01814">
    <property type="entry name" value="Hemerythrin"/>
    <property type="match status" value="1"/>
</dbReference>
<gene>
    <name evidence="2" type="ORF">PRK78_002755</name>
</gene>
<accession>A0AAF0DGE0</accession>
<dbReference type="InterPro" id="IPR053206">
    <property type="entry name" value="Dimeric_xanthone_biosynth"/>
</dbReference>
<name>A0AAF0DGE0_9EURO</name>
<proteinExistence type="predicted"/>
<evidence type="ECO:0000313" key="3">
    <source>
        <dbReference type="Proteomes" id="UP001219355"/>
    </source>
</evidence>
<reference evidence="2" key="1">
    <citation type="submission" date="2023-03" db="EMBL/GenBank/DDBJ databases">
        <title>Emydomyces testavorans Genome Sequence.</title>
        <authorList>
            <person name="Hoyer L."/>
        </authorList>
    </citation>
    <scope>NUCLEOTIDE SEQUENCE</scope>
    <source>
        <strain evidence="2">16-2883</strain>
    </source>
</reference>
<dbReference type="PANTHER" id="PTHR38048:SF2">
    <property type="entry name" value="HEMERYTHRIN-LIKE DOMAIN-CONTAINING PROTEIN"/>
    <property type="match status" value="1"/>
</dbReference>
<dbReference type="EMBL" id="CP120628">
    <property type="protein sequence ID" value="WEW57290.1"/>
    <property type="molecule type" value="Genomic_DNA"/>
</dbReference>
<feature type="domain" description="Hemerythrin-like" evidence="1">
    <location>
        <begin position="41"/>
        <end position="161"/>
    </location>
</feature>
<dbReference type="Gene3D" id="1.20.120.520">
    <property type="entry name" value="nmb1532 protein domain like"/>
    <property type="match status" value="1"/>
</dbReference>
<protein>
    <recommendedName>
        <fullName evidence="1">Hemerythrin-like domain-containing protein</fullName>
    </recommendedName>
</protein>
<keyword evidence="3" id="KW-1185">Reference proteome</keyword>
<sequence length="258" mass="29299">MSNPWADTPLSLISETGLESRPDIPPDHAAAQFAQRMACLHNTIFRSFNACYNQCLNVKKGTKDASDLLVYNQVLCEGIEHHHHVEEEYMFPGLEKLSGIEGLMDKNIQQHRDFEAGLKKLREYAFNTDASAYDGEKLKTILDILGPVLEKHLHAEISTLLDLSKYDSEKLFEVWELVAKKAEAGTDKFRYGVMMLACTDNTFLVDGKNVRYPPFPAFVPYLTKWVFQWSYSGAWRFAPCDLFGNPKPLAFLNPTLEG</sequence>
<evidence type="ECO:0000313" key="2">
    <source>
        <dbReference type="EMBL" id="WEW57290.1"/>
    </source>
</evidence>
<organism evidence="2 3">
    <name type="scientific">Emydomyces testavorans</name>
    <dbReference type="NCBI Taxonomy" id="2070801"/>
    <lineage>
        <taxon>Eukaryota</taxon>
        <taxon>Fungi</taxon>
        <taxon>Dikarya</taxon>
        <taxon>Ascomycota</taxon>
        <taxon>Pezizomycotina</taxon>
        <taxon>Eurotiomycetes</taxon>
        <taxon>Eurotiomycetidae</taxon>
        <taxon>Onygenales</taxon>
        <taxon>Nannizziopsiaceae</taxon>
        <taxon>Emydomyces</taxon>
    </lineage>
</organism>
<dbReference type="InterPro" id="IPR012312">
    <property type="entry name" value="Hemerythrin-like"/>
</dbReference>
<dbReference type="Proteomes" id="UP001219355">
    <property type="component" value="Chromosome 2"/>
</dbReference>
<evidence type="ECO:0000259" key="1">
    <source>
        <dbReference type="Pfam" id="PF01814"/>
    </source>
</evidence>
<dbReference type="PANTHER" id="PTHR38048">
    <property type="entry name" value="EXPRESSED PROTEIN"/>
    <property type="match status" value="1"/>
</dbReference>
<dbReference type="AlphaFoldDB" id="A0AAF0DGE0"/>